<sequence length="55" mass="6321">MKIKKMENDQSISVFLMCVNYTNGVSYIHITTKINKIKDDELDAEDKIVLNACNK</sequence>
<gene>
    <name evidence="1" type="ORF">PY03005</name>
</gene>
<protein>
    <submittedName>
        <fullName evidence="1">Uncharacterized protein</fullName>
    </submittedName>
</protein>
<reference evidence="1 2" key="1">
    <citation type="journal article" date="2002" name="Nature">
        <title>Genome sequence and comparative analysis of the model rodent malaria parasite Plasmodium yoelii yoelii.</title>
        <authorList>
            <person name="Carlton J.M."/>
            <person name="Angiuoli S.V."/>
            <person name="Suh B.B."/>
            <person name="Kooij T.W."/>
            <person name="Pertea M."/>
            <person name="Silva J.C."/>
            <person name="Ermolaeva M.D."/>
            <person name="Allen J.E."/>
            <person name="Selengut J.D."/>
            <person name="Koo H.L."/>
            <person name="Peterson J.D."/>
            <person name="Pop M."/>
            <person name="Kosack D.S."/>
            <person name="Shumway M.F."/>
            <person name="Bidwell S.L."/>
            <person name="Shallom S.J."/>
            <person name="van Aken S.E."/>
            <person name="Riedmuller S.B."/>
            <person name="Feldblyum T.V."/>
            <person name="Cho J.K."/>
            <person name="Quackenbush J."/>
            <person name="Sedegah M."/>
            <person name="Shoaibi A."/>
            <person name="Cummings L.M."/>
            <person name="Florens L."/>
            <person name="Yates J.R."/>
            <person name="Raine J.D."/>
            <person name="Sinden R.E."/>
            <person name="Harris M.A."/>
            <person name="Cunningham D.A."/>
            <person name="Preiser P.R."/>
            <person name="Bergman L.W."/>
            <person name="Vaidya A.B."/>
            <person name="van Lin L.H."/>
            <person name="Janse C.J."/>
            <person name="Waters A.P."/>
            <person name="Smith H.O."/>
            <person name="White O.R."/>
            <person name="Salzberg S.L."/>
            <person name="Venter J.C."/>
            <person name="Fraser C.M."/>
            <person name="Hoffman S.L."/>
            <person name="Gardner M.J."/>
            <person name="Carucci D.J."/>
        </authorList>
    </citation>
    <scope>NUCLEOTIDE SEQUENCE [LARGE SCALE GENOMIC DNA]</scope>
    <source>
        <strain evidence="1 2">17XNL</strain>
    </source>
</reference>
<dbReference type="AlphaFoldDB" id="Q7RK96"/>
<dbReference type="PaxDb" id="73239-Q7RK96"/>
<accession>Q7RK96</accession>
<dbReference type="EMBL" id="AABL01000848">
    <property type="protein sequence ID" value="EAA22531.1"/>
    <property type="molecule type" value="Genomic_DNA"/>
</dbReference>
<evidence type="ECO:0000313" key="1">
    <source>
        <dbReference type="EMBL" id="EAA22531.1"/>
    </source>
</evidence>
<dbReference type="InParanoid" id="Q7RK96"/>
<comment type="caution">
    <text evidence="1">The sequence shown here is derived from an EMBL/GenBank/DDBJ whole genome shotgun (WGS) entry which is preliminary data.</text>
</comment>
<dbReference type="Proteomes" id="UP000008553">
    <property type="component" value="Unassembled WGS sequence"/>
</dbReference>
<keyword evidence="2" id="KW-1185">Reference proteome</keyword>
<name>Q7RK96_PLAYO</name>
<organism evidence="1 2">
    <name type="scientific">Plasmodium yoelii yoelii</name>
    <dbReference type="NCBI Taxonomy" id="73239"/>
    <lineage>
        <taxon>Eukaryota</taxon>
        <taxon>Sar</taxon>
        <taxon>Alveolata</taxon>
        <taxon>Apicomplexa</taxon>
        <taxon>Aconoidasida</taxon>
        <taxon>Haemosporida</taxon>
        <taxon>Plasmodiidae</taxon>
        <taxon>Plasmodium</taxon>
        <taxon>Plasmodium (Vinckeia)</taxon>
    </lineage>
</organism>
<evidence type="ECO:0000313" key="2">
    <source>
        <dbReference type="Proteomes" id="UP000008553"/>
    </source>
</evidence>
<proteinExistence type="predicted"/>